<dbReference type="AlphaFoldDB" id="A0A429YXD4"/>
<keyword evidence="4 7" id="KW-0812">Transmembrane</keyword>
<comment type="subcellular location">
    <subcellularLocation>
        <location evidence="1 7">Cell inner membrane</location>
        <topology evidence="1 7">Multi-pass membrane protein</topology>
    </subcellularLocation>
</comment>
<dbReference type="Pfam" id="PF06808">
    <property type="entry name" value="DctM"/>
    <property type="match status" value="1"/>
</dbReference>
<reference evidence="9 10" key="1">
    <citation type="submission" date="2018-12" db="EMBL/GenBank/DDBJ databases">
        <title>Mesorhizobium carbonis sp. nov., isolated from coal mine water.</title>
        <authorList>
            <person name="Xin W."/>
            <person name="Xu Z."/>
            <person name="Xiang F."/>
            <person name="Zhang J."/>
            <person name="Xi L."/>
            <person name="Liu J."/>
        </authorList>
    </citation>
    <scope>NUCLEOTIDE SEQUENCE [LARGE SCALE GENOMIC DNA]</scope>
    <source>
        <strain evidence="9 10">B2.3</strain>
    </source>
</reference>
<keyword evidence="6 7" id="KW-0472">Membrane</keyword>
<proteinExistence type="inferred from homology"/>
<comment type="similarity">
    <text evidence="7">Belongs to the TRAP transporter large permease family.</text>
</comment>
<dbReference type="GO" id="GO:0022857">
    <property type="term" value="F:transmembrane transporter activity"/>
    <property type="evidence" value="ECO:0007669"/>
    <property type="project" value="UniProtKB-UniRule"/>
</dbReference>
<evidence type="ECO:0000256" key="3">
    <source>
        <dbReference type="ARBA" id="ARBA00022519"/>
    </source>
</evidence>
<feature type="transmembrane region" description="Helical" evidence="7">
    <location>
        <begin position="358"/>
        <end position="384"/>
    </location>
</feature>
<dbReference type="Proteomes" id="UP000278398">
    <property type="component" value="Unassembled WGS sequence"/>
</dbReference>
<feature type="domain" description="TRAP C4-dicarboxylate transport system permease DctM subunit" evidence="8">
    <location>
        <begin position="7"/>
        <end position="415"/>
    </location>
</feature>
<evidence type="ECO:0000256" key="4">
    <source>
        <dbReference type="ARBA" id="ARBA00022692"/>
    </source>
</evidence>
<feature type="transmembrane region" description="Helical" evidence="7">
    <location>
        <begin position="168"/>
        <end position="192"/>
    </location>
</feature>
<comment type="caution">
    <text evidence="9">The sequence shown here is derived from an EMBL/GenBank/DDBJ whole genome shotgun (WGS) entry which is preliminary data.</text>
</comment>
<dbReference type="PANTHER" id="PTHR33362:SF2">
    <property type="entry name" value="TRAP TRANSPORTER LARGE PERMEASE PROTEIN"/>
    <property type="match status" value="1"/>
</dbReference>
<dbReference type="NCBIfam" id="TIGR00786">
    <property type="entry name" value="dctM"/>
    <property type="match status" value="1"/>
</dbReference>
<feature type="transmembrane region" description="Helical" evidence="7">
    <location>
        <begin position="396"/>
        <end position="420"/>
    </location>
</feature>
<keyword evidence="2" id="KW-1003">Cell membrane</keyword>
<feature type="transmembrane region" description="Helical" evidence="7">
    <location>
        <begin position="268"/>
        <end position="292"/>
    </location>
</feature>
<comment type="caution">
    <text evidence="7">Lacks conserved residue(s) required for the propagation of feature annotation.</text>
</comment>
<evidence type="ECO:0000313" key="9">
    <source>
        <dbReference type="EMBL" id="RST86109.1"/>
    </source>
</evidence>
<evidence type="ECO:0000313" key="10">
    <source>
        <dbReference type="Proteomes" id="UP000278398"/>
    </source>
</evidence>
<evidence type="ECO:0000256" key="2">
    <source>
        <dbReference type="ARBA" id="ARBA00022475"/>
    </source>
</evidence>
<evidence type="ECO:0000256" key="5">
    <source>
        <dbReference type="ARBA" id="ARBA00022989"/>
    </source>
</evidence>
<keyword evidence="5 7" id="KW-1133">Transmembrane helix</keyword>
<dbReference type="RefSeq" id="WP_126700265.1">
    <property type="nucleotide sequence ID" value="NZ_RWKW01000042.1"/>
</dbReference>
<name>A0A429YXD4_9HYPH</name>
<dbReference type="OrthoDB" id="9790209at2"/>
<feature type="transmembrane region" description="Helical" evidence="7">
    <location>
        <begin position="132"/>
        <end position="156"/>
    </location>
</feature>
<dbReference type="PIRSF" id="PIRSF006066">
    <property type="entry name" value="HI0050"/>
    <property type="match status" value="1"/>
</dbReference>
<dbReference type="EMBL" id="RWKW01000042">
    <property type="protein sequence ID" value="RST86109.1"/>
    <property type="molecule type" value="Genomic_DNA"/>
</dbReference>
<evidence type="ECO:0000256" key="1">
    <source>
        <dbReference type="ARBA" id="ARBA00004429"/>
    </source>
</evidence>
<keyword evidence="10" id="KW-1185">Reference proteome</keyword>
<keyword evidence="3 7" id="KW-0997">Cell inner membrane</keyword>
<gene>
    <name evidence="9" type="ORF">EJC49_12510</name>
</gene>
<keyword evidence="7" id="KW-0813">Transport</keyword>
<feature type="transmembrane region" description="Helical" evidence="7">
    <location>
        <begin position="100"/>
        <end position="120"/>
    </location>
</feature>
<evidence type="ECO:0000259" key="8">
    <source>
        <dbReference type="Pfam" id="PF06808"/>
    </source>
</evidence>
<dbReference type="InterPro" id="IPR010656">
    <property type="entry name" value="DctM"/>
</dbReference>
<feature type="transmembrane region" description="Helical" evidence="7">
    <location>
        <begin position="312"/>
        <end position="329"/>
    </location>
</feature>
<dbReference type="InterPro" id="IPR004681">
    <property type="entry name" value="TRAP_DctM"/>
</dbReference>
<sequence length="426" mass="44653">MSLIIAIIFFAACLFGIPLAFAFGVSGMVGLWLSGLPIELVASKMMFAVNSFPLLAIPFFMLAGELMVRGGIVRIAVTFANTLVGRVHGGLGHVTVASGMGLASVSGAAVADAAALGSALMKPLGQAYGRPFGAALIAATGNLGPILPPSTAMIVYATIAGPSLSLPALFIGGVLPAVLIAFLMCVYIYVTARRRGFPMTGEPFRLSVVLRTGFRSIPAIMLPVIVIGGIMGGAFTATEGGAIAVVMSALLGLFYTRELKLSDFPQALLHAGLTTGVVTVIIAFASTVTFILSIDHVPNDLRNLLQGLTEDPTMFLLLVFAMLVVVGMFMESTAAYVMLVPIFAPMALVYGIEPLHFALVFILTLIVGMLTPPVGALLFLMAGMTGLKVGEIAREVWPYIAIQFGVTLAVVFFPDVFLFLPRLAGY</sequence>
<comment type="function">
    <text evidence="7">Part of the tripartite ATP-independent periplasmic (TRAP) transport system.</text>
</comment>
<comment type="subunit">
    <text evidence="7">The complex comprises the extracytoplasmic solute receptor protein and the two transmembrane proteins.</text>
</comment>
<evidence type="ECO:0000256" key="7">
    <source>
        <dbReference type="RuleBase" id="RU369079"/>
    </source>
</evidence>
<protein>
    <recommendedName>
        <fullName evidence="7">TRAP transporter large permease protein</fullName>
    </recommendedName>
</protein>
<evidence type="ECO:0000256" key="6">
    <source>
        <dbReference type="ARBA" id="ARBA00023136"/>
    </source>
</evidence>
<feature type="transmembrane region" description="Helical" evidence="7">
    <location>
        <begin position="46"/>
        <end position="64"/>
    </location>
</feature>
<accession>A0A429YXD4</accession>
<dbReference type="PANTHER" id="PTHR33362">
    <property type="entry name" value="SIALIC ACID TRAP TRANSPORTER PERMEASE PROTEIN SIAT-RELATED"/>
    <property type="match status" value="1"/>
</dbReference>
<organism evidence="9 10">
    <name type="scientific">Aquibium carbonis</name>
    <dbReference type="NCBI Taxonomy" id="2495581"/>
    <lineage>
        <taxon>Bacteria</taxon>
        <taxon>Pseudomonadati</taxon>
        <taxon>Pseudomonadota</taxon>
        <taxon>Alphaproteobacteria</taxon>
        <taxon>Hyphomicrobiales</taxon>
        <taxon>Phyllobacteriaceae</taxon>
        <taxon>Aquibium</taxon>
    </lineage>
</organism>
<dbReference type="GO" id="GO:0005886">
    <property type="term" value="C:plasma membrane"/>
    <property type="evidence" value="ECO:0007669"/>
    <property type="project" value="UniProtKB-SubCell"/>
</dbReference>